<dbReference type="GO" id="GO:0003677">
    <property type="term" value="F:DNA binding"/>
    <property type="evidence" value="ECO:0007669"/>
    <property type="project" value="UniProtKB-UniRule"/>
</dbReference>
<dbReference type="PANTHER" id="PTHR30446">
    <property type="entry name" value="RECOMBINATION PROTEIN RECR"/>
    <property type="match status" value="1"/>
</dbReference>
<evidence type="ECO:0000313" key="9">
    <source>
        <dbReference type="EMBL" id="BAT71190.1"/>
    </source>
</evidence>
<feature type="domain" description="Toprim" evidence="8">
    <location>
        <begin position="81"/>
        <end position="176"/>
    </location>
</feature>
<name>A0A0S3QS88_THET7</name>
<dbReference type="PANTHER" id="PTHR30446:SF0">
    <property type="entry name" value="RECOMBINATION PROTEIN RECR"/>
    <property type="match status" value="1"/>
</dbReference>
<dbReference type="PROSITE" id="PS01300">
    <property type="entry name" value="RECR"/>
    <property type="match status" value="1"/>
</dbReference>
<dbReference type="InterPro" id="IPR023627">
    <property type="entry name" value="Rcmb_RecR"/>
</dbReference>
<dbReference type="RefSeq" id="WP_068549110.1">
    <property type="nucleotide sequence ID" value="NZ_AP013035.1"/>
</dbReference>
<keyword evidence="4 7" id="KW-0862">Zinc</keyword>
<dbReference type="Pfam" id="PF13662">
    <property type="entry name" value="Toprim_4"/>
    <property type="match status" value="1"/>
</dbReference>
<evidence type="ECO:0000256" key="4">
    <source>
        <dbReference type="ARBA" id="ARBA00022833"/>
    </source>
</evidence>
<keyword evidence="6 7" id="KW-0234">DNA repair</keyword>
<dbReference type="STRING" id="1298851.TST_0382"/>
<dbReference type="Gene3D" id="1.10.8.420">
    <property type="entry name" value="RecR Domain 1"/>
    <property type="match status" value="1"/>
</dbReference>
<keyword evidence="3 7" id="KW-0863">Zinc-finger</keyword>
<dbReference type="EMBL" id="AP013035">
    <property type="protein sequence ID" value="BAT71190.1"/>
    <property type="molecule type" value="Genomic_DNA"/>
</dbReference>
<protein>
    <recommendedName>
        <fullName evidence="7">Recombination protein RecR</fullName>
    </recommendedName>
</protein>
<comment type="function">
    <text evidence="7">May play a role in DNA repair. It seems to be involved in an RecBC-independent recombinational process of DNA repair. It may act with RecF and RecO.</text>
</comment>
<evidence type="ECO:0000256" key="5">
    <source>
        <dbReference type="ARBA" id="ARBA00023172"/>
    </source>
</evidence>
<dbReference type="AlphaFoldDB" id="A0A0S3QS88"/>
<dbReference type="GO" id="GO:0006281">
    <property type="term" value="P:DNA repair"/>
    <property type="evidence" value="ECO:0007669"/>
    <property type="project" value="UniProtKB-UniRule"/>
</dbReference>
<dbReference type="InterPro" id="IPR015967">
    <property type="entry name" value="Rcmb_RecR_Znf"/>
</dbReference>
<proteinExistence type="inferred from homology"/>
<organism evidence="9 10">
    <name type="scientific">Thermosulfidibacter takaii (strain DSM 17441 / JCM 13301 / NBRC 103674 / ABI70S6)</name>
    <dbReference type="NCBI Taxonomy" id="1298851"/>
    <lineage>
        <taxon>Bacteria</taxon>
        <taxon>Pseudomonadati</taxon>
        <taxon>Thermosulfidibacterota</taxon>
        <taxon>Thermosulfidibacteria</taxon>
        <taxon>Thermosulfidibacterales</taxon>
        <taxon>Thermosulfidibacteraceae</taxon>
    </lineage>
</organism>
<keyword evidence="10" id="KW-1185">Reference proteome</keyword>
<dbReference type="KEGG" id="ttk:TST_0382"/>
<comment type="similarity">
    <text evidence="7">Belongs to the RecR family.</text>
</comment>
<gene>
    <name evidence="7 9" type="primary">recR</name>
    <name evidence="9" type="ORF">TST_0382</name>
</gene>
<dbReference type="SUPFAM" id="SSF111304">
    <property type="entry name" value="Recombination protein RecR"/>
    <property type="match status" value="1"/>
</dbReference>
<dbReference type="Gene3D" id="3.40.1360.10">
    <property type="match status" value="1"/>
</dbReference>
<dbReference type="Proteomes" id="UP000063234">
    <property type="component" value="Chromosome"/>
</dbReference>
<dbReference type="InterPro" id="IPR000093">
    <property type="entry name" value="DNA_Rcmb_RecR"/>
</dbReference>
<reference evidence="10" key="1">
    <citation type="journal article" date="2018" name="Science">
        <title>A primordial and reversible TCA cycle in a facultatively chemolithoautotrophic thermophile.</title>
        <authorList>
            <person name="Nunoura T."/>
            <person name="Chikaraishi Y."/>
            <person name="Izaki R."/>
            <person name="Suwa T."/>
            <person name="Sato T."/>
            <person name="Harada T."/>
            <person name="Mori K."/>
            <person name="Kato Y."/>
            <person name="Miyazaki M."/>
            <person name="Shimamura S."/>
            <person name="Yanagawa K."/>
            <person name="Shuto A."/>
            <person name="Ohkouchi N."/>
            <person name="Fujita N."/>
            <person name="Takaki Y."/>
            <person name="Atomi H."/>
            <person name="Takai K."/>
        </authorList>
    </citation>
    <scope>NUCLEOTIDE SEQUENCE [LARGE SCALE GENOMIC DNA]</scope>
    <source>
        <strain evidence="10">DSM 17441 / JCM 13301 / NBRC 103674 / ABI70S6</strain>
    </source>
</reference>
<evidence type="ECO:0000256" key="7">
    <source>
        <dbReference type="HAMAP-Rule" id="MF_00017"/>
    </source>
</evidence>
<evidence type="ECO:0000256" key="6">
    <source>
        <dbReference type="ARBA" id="ARBA00023204"/>
    </source>
</evidence>
<dbReference type="PROSITE" id="PS50880">
    <property type="entry name" value="TOPRIM"/>
    <property type="match status" value="1"/>
</dbReference>
<evidence type="ECO:0000256" key="3">
    <source>
        <dbReference type="ARBA" id="ARBA00022771"/>
    </source>
</evidence>
<dbReference type="HAMAP" id="MF_00017">
    <property type="entry name" value="RecR"/>
    <property type="match status" value="1"/>
</dbReference>
<keyword evidence="1 7" id="KW-0479">Metal-binding</keyword>
<keyword evidence="2 7" id="KW-0227">DNA damage</keyword>
<dbReference type="Pfam" id="PF21175">
    <property type="entry name" value="RecR_C"/>
    <property type="match status" value="1"/>
</dbReference>
<dbReference type="Pfam" id="PF21176">
    <property type="entry name" value="RecR_HhH"/>
    <property type="match status" value="1"/>
</dbReference>
<evidence type="ECO:0000313" key="10">
    <source>
        <dbReference type="Proteomes" id="UP000063234"/>
    </source>
</evidence>
<dbReference type="GO" id="GO:0006310">
    <property type="term" value="P:DNA recombination"/>
    <property type="evidence" value="ECO:0007669"/>
    <property type="project" value="UniProtKB-UniRule"/>
</dbReference>
<feature type="zinc finger region" description="C4-type" evidence="7">
    <location>
        <begin position="58"/>
        <end position="73"/>
    </location>
</feature>
<dbReference type="InterPro" id="IPR006171">
    <property type="entry name" value="TOPRIM_dom"/>
</dbReference>
<dbReference type="Gene3D" id="6.10.250.240">
    <property type="match status" value="1"/>
</dbReference>
<dbReference type="OrthoDB" id="9802672at2"/>
<accession>A0A0S3QS88</accession>
<dbReference type="PATRIC" id="fig|1298851.3.peg.393"/>
<sequence>MKVPYKDLERLVFYFSRVPGIGERGALRISLFLTGTNPKKGRELAKALLNVIDNVGRCVYCNNISFNEKCWVCGDEKRDTSVIMVVETVLDLFVMEDVGYKGLYHVVADFLPTTRRIAEEVKLKSLEMLKKRIESNNVKEVILAFPYTVRGDALTRFFKESLEGKVLLTRLARGVPVGGEVEYLDPTTLGFALNRRERL</sequence>
<evidence type="ECO:0000256" key="2">
    <source>
        <dbReference type="ARBA" id="ARBA00022763"/>
    </source>
</evidence>
<keyword evidence="5 7" id="KW-0233">DNA recombination</keyword>
<dbReference type="GO" id="GO:0008270">
    <property type="term" value="F:zinc ion binding"/>
    <property type="evidence" value="ECO:0007669"/>
    <property type="project" value="UniProtKB-KW"/>
</dbReference>
<evidence type="ECO:0000256" key="1">
    <source>
        <dbReference type="ARBA" id="ARBA00022723"/>
    </source>
</evidence>
<evidence type="ECO:0000259" key="8">
    <source>
        <dbReference type="PROSITE" id="PS50880"/>
    </source>
</evidence>
<dbReference type="NCBIfam" id="TIGR00615">
    <property type="entry name" value="recR"/>
    <property type="match status" value="1"/>
</dbReference>